<keyword evidence="1" id="KW-1133">Transmembrane helix</keyword>
<name>X0STC7_9ZZZZ</name>
<protein>
    <recommendedName>
        <fullName evidence="3">DedA family protein</fullName>
    </recommendedName>
</protein>
<feature type="transmembrane region" description="Helical" evidence="1">
    <location>
        <begin position="215"/>
        <end position="237"/>
    </location>
</feature>
<dbReference type="GO" id="GO:0005886">
    <property type="term" value="C:plasma membrane"/>
    <property type="evidence" value="ECO:0007669"/>
    <property type="project" value="TreeGrafter"/>
</dbReference>
<organism evidence="2">
    <name type="scientific">marine sediment metagenome</name>
    <dbReference type="NCBI Taxonomy" id="412755"/>
    <lineage>
        <taxon>unclassified sequences</taxon>
        <taxon>metagenomes</taxon>
        <taxon>ecological metagenomes</taxon>
    </lineage>
</organism>
<dbReference type="EMBL" id="BARS01008463">
    <property type="protein sequence ID" value="GAF79182.1"/>
    <property type="molecule type" value="Genomic_DNA"/>
</dbReference>
<dbReference type="InterPro" id="IPR051311">
    <property type="entry name" value="DedA_domain"/>
</dbReference>
<keyword evidence="1" id="KW-0812">Transmembrane</keyword>
<evidence type="ECO:0000313" key="2">
    <source>
        <dbReference type="EMBL" id="GAF79182.1"/>
    </source>
</evidence>
<evidence type="ECO:0000256" key="1">
    <source>
        <dbReference type="SAM" id="Phobius"/>
    </source>
</evidence>
<accession>X0STC7</accession>
<keyword evidence="1" id="KW-0472">Membrane</keyword>
<dbReference type="PANTHER" id="PTHR42709">
    <property type="entry name" value="ALKALINE PHOSPHATASE LIKE PROTEIN"/>
    <property type="match status" value="1"/>
</dbReference>
<comment type="caution">
    <text evidence="2">The sequence shown here is derived from an EMBL/GenBank/DDBJ whole genome shotgun (WGS) entry which is preliminary data.</text>
</comment>
<reference evidence="2" key="1">
    <citation type="journal article" date="2014" name="Front. Microbiol.">
        <title>High frequency of phylogenetically diverse reductive dehalogenase-homologous genes in deep subseafloor sedimentary metagenomes.</title>
        <authorList>
            <person name="Kawai M."/>
            <person name="Futagami T."/>
            <person name="Toyoda A."/>
            <person name="Takaki Y."/>
            <person name="Nishi S."/>
            <person name="Hori S."/>
            <person name="Arai W."/>
            <person name="Tsubouchi T."/>
            <person name="Morono Y."/>
            <person name="Uchiyama I."/>
            <person name="Ito T."/>
            <person name="Fujiyama A."/>
            <person name="Inagaki F."/>
            <person name="Takami H."/>
        </authorList>
    </citation>
    <scope>NUCLEOTIDE SEQUENCE</scope>
    <source>
        <strain evidence="2">Expedition CK06-06</strain>
    </source>
</reference>
<dbReference type="PANTHER" id="PTHR42709:SF11">
    <property type="entry name" value="DEDA FAMILY PROTEIN"/>
    <property type="match status" value="1"/>
</dbReference>
<sequence length="238" mass="27199">MSNDAEVEFCAHCGCRLGEHKKVPWWHPHRRLYDWTLAWAYRPSSSVALFTLSFSESIIFPVPPDVLLMPLVLGNRRKWLRYAFLCSLASVLGAVAAYLIGWLAWAHIDMWMYKCFGWAGLTEENFTKIASQVAGKDYRLWVFGTVFTAGVTPLPFKVFNIFAGMFGTAEQTVNPVMFFVWFLIAATLSRSMRFFLLAVLMRLFGAKITPFIDKYFNWLALAFAVLLVGGFVVVKYML</sequence>
<feature type="transmembrane region" description="Helical" evidence="1">
    <location>
        <begin position="176"/>
        <end position="203"/>
    </location>
</feature>
<feature type="transmembrane region" description="Helical" evidence="1">
    <location>
        <begin position="138"/>
        <end position="156"/>
    </location>
</feature>
<dbReference type="AlphaFoldDB" id="X0STC7"/>
<evidence type="ECO:0008006" key="3">
    <source>
        <dbReference type="Google" id="ProtNLM"/>
    </source>
</evidence>
<gene>
    <name evidence="2" type="ORF">S01H1_16132</name>
</gene>
<proteinExistence type="predicted"/>
<feature type="transmembrane region" description="Helical" evidence="1">
    <location>
        <begin position="82"/>
        <end position="105"/>
    </location>
</feature>